<dbReference type="CDD" id="cd18808">
    <property type="entry name" value="SF1_C_Upf1"/>
    <property type="match status" value="1"/>
</dbReference>
<keyword evidence="3" id="KW-0347">Helicase</keyword>
<evidence type="ECO:0000256" key="4">
    <source>
        <dbReference type="ARBA" id="ARBA00022840"/>
    </source>
</evidence>
<name>A0ABN5JKQ0_FUSVA</name>
<dbReference type="InterPro" id="IPR011335">
    <property type="entry name" value="Restrct_endonuc-II-like"/>
</dbReference>
<proteinExistence type="predicted"/>
<feature type="domain" description="DNA2/NAM7 helicase-like C-terminal" evidence="5">
    <location>
        <begin position="1144"/>
        <end position="1318"/>
    </location>
</feature>
<dbReference type="PANTHER" id="PTHR43788">
    <property type="entry name" value="DNA2/NAM7 HELICASE FAMILY MEMBER"/>
    <property type="match status" value="1"/>
</dbReference>
<reference evidence="8" key="1">
    <citation type="journal article" date="2018" name="MSphere">
        <title>Fusobacterium Genomics Using MinION and Illumina Sequencing Enables Genome Completion and Correction.</title>
        <authorList>
            <person name="Todd S.M."/>
            <person name="Settlage R.E."/>
            <person name="Lahmers K.K."/>
            <person name="Slade D.J."/>
        </authorList>
    </citation>
    <scope>NUCLEOTIDE SEQUENCE [LARGE SCALE GENOMIC DNA]</scope>
    <source>
        <strain evidence="8">ATCC 27725</strain>
    </source>
</reference>
<dbReference type="InterPro" id="IPR027417">
    <property type="entry name" value="P-loop_NTPase"/>
</dbReference>
<evidence type="ECO:0000256" key="1">
    <source>
        <dbReference type="ARBA" id="ARBA00022741"/>
    </source>
</evidence>
<keyword evidence="1" id="KW-0547">Nucleotide-binding</keyword>
<dbReference type="GeneID" id="77467961"/>
<dbReference type="InterPro" id="IPR050534">
    <property type="entry name" value="Coronavir_polyprotein_1ab"/>
</dbReference>
<dbReference type="InterPro" id="IPR041679">
    <property type="entry name" value="DNA2/NAM7-like_C"/>
</dbReference>
<dbReference type="Pfam" id="PF13604">
    <property type="entry name" value="AAA_30"/>
    <property type="match status" value="1"/>
</dbReference>
<feature type="domain" description="Restriction endonuclease type II-like" evidence="6">
    <location>
        <begin position="1360"/>
        <end position="1453"/>
    </location>
</feature>
<dbReference type="EMBL" id="CP028103">
    <property type="protein sequence ID" value="AVQ31187.1"/>
    <property type="molecule type" value="Genomic_DNA"/>
</dbReference>
<sequence>MGEKERVIALYRYISEVAKSSKVVKININEEKWSYYLDNLPKHENIILKYRDLENQEAIQEDNIILRIKKPNFIKPLAIERELLEWITGDWKDYKSKIEIKEKRVIETIIINEQGEKEKVSEIEIISEEVKEKIYRELEKRKLWGEKQALIDRIRNIFDNFYIQYLELNKSIETFEMLVGNGIVKILNKNVYYPILLKKVKIKFDAESNVITVLDTDIDGNFPQEFYTTFLNGLEDINLEGTLELEEEVQEKDLHPIDKNNIKNFFRKFIHKLSAKGQFSEDMEMPDQEAIIIEDRPLIFIRKKEDGIVRAIENIIEKIENFGEIPEQLSELVGIVSVSEKERMEGNIQAEEILFTKESNGEQIEIAEKIERNNAVVVQGPPGTGKTHTIANLLGHFLAQGKNVLVTSHTKKALKVLKEKIPKNIQGLCISILDDDNSDMKRSIESISEKMSSFNSEDLKKDIEILKKDRVMIYEEFKKIKEEMLSIKYKESQSIIYNGEGISVKDAGIYLRENENKLNRIPGETSKMVPCPITNEELEFLQKEYKKILEKNEEEEISLGLNDISNFIKPEEFKSLIEKKNASIEKLKKILNGQSYTLKNEVLYIENQEIIDLKKFRECENRKEIISRELKDIREWKIDATIAGIKNNSDRKKWENFIEEIEKLYKYSDEIKLKLFKREIKLDGIDVKAGKNLVIELKKGIENPGFIFKTALKKAKENIGNKIILDKKIIETIEECELVLEYLELLLQKEDLMKSWKLLIEDKGGINSYISEENFIEYSYEYLGEIRYFLNWNNQEKSSFLNKIEKCGIKKESIFEVKNIDIPMEELRKILNSIPIIEEKIEIGEKALEVLEIQKIFDEYLRKIEKITKEKSFFDKEFESVIKEEDIDKYFICFKTLEEMLQKEKSYNKKEEILQKIEKVAKEWAKSLREGEVTGEIQDIYEVWKWKQLSQEIERLAKEPYEELQKKVIKKVETLRRLTLELVEKKAWYHVLCFVEKKENLSVNQALRGWGQTIQKIGKGTGKNAPLYRKQAKEKIAACQKAVPIWIMPMGKVIETLNPAENKFDIVIIDEASQSGINSLILLYMGKKVIIVGDDKQVSPSDVGEKIDKTNTLREKYIKDKIPNDDLYGLRSSIYSIATTTFVPLMLREHFRCVPEIIGYSNKTSYDFKIKPLRESSASKLKPAVINYRVNGQRNDKKKKINEIEAETIVSLIKACLELEEYENASFGVISLLGDEQVELIQKLIVEKIAAIDIEKHSILCGNPSHFQGDERDVVFLSMVDSNDGVGPLAMKGEGIEDSNKKRYNVAVSRAKDQLWIVHSLDMANDLKKGDIRRGLLEYSEDPKAFMIEESVKKNSDSVFEEEVAKYLYARGYNIIQQWEVGAYRIDMVAFFENKRVAIECDGERWHSTEEQVKQDIERQDILERCGWDFIRIRGSRYFRNPEDTMKEVLEKLEKKGIYPEKTKSENYEIREEELLNKIKSRSFEIMELWKEQGNIEEIEITKEVNNIEDKEIKIPELVLKIENSKIKNEMESQQKIFFNEKNKNEKDIFSLLKEEKLEYIDNRELSGIIWIIYKPEKEEVIERFLKEKDYKYSLEKRGTIATNNRATWRVKAIMEEEKWKRKN</sequence>
<evidence type="ECO:0000256" key="2">
    <source>
        <dbReference type="ARBA" id="ARBA00022801"/>
    </source>
</evidence>
<organism evidence="7 8">
    <name type="scientific">Fusobacterium varium ATCC 27725</name>
    <dbReference type="NCBI Taxonomy" id="469618"/>
    <lineage>
        <taxon>Bacteria</taxon>
        <taxon>Fusobacteriati</taxon>
        <taxon>Fusobacteriota</taxon>
        <taxon>Fusobacteriia</taxon>
        <taxon>Fusobacteriales</taxon>
        <taxon>Fusobacteriaceae</taxon>
        <taxon>Fusobacterium</taxon>
    </lineage>
</organism>
<dbReference type="SUPFAM" id="SSF52540">
    <property type="entry name" value="P-loop containing nucleoside triphosphate hydrolases"/>
    <property type="match status" value="1"/>
</dbReference>
<accession>A0ABN5JKQ0</accession>
<protein>
    <submittedName>
        <fullName evidence="7">DUF559 domain-containing protein</fullName>
    </submittedName>
</protein>
<evidence type="ECO:0000256" key="3">
    <source>
        <dbReference type="ARBA" id="ARBA00022806"/>
    </source>
</evidence>
<evidence type="ECO:0000313" key="8">
    <source>
        <dbReference type="Proteomes" id="UP000241238"/>
    </source>
</evidence>
<evidence type="ECO:0000259" key="5">
    <source>
        <dbReference type="Pfam" id="PF13087"/>
    </source>
</evidence>
<dbReference type="Pfam" id="PF18741">
    <property type="entry name" value="MTES_1575"/>
    <property type="match status" value="1"/>
</dbReference>
<dbReference type="Proteomes" id="UP000241238">
    <property type="component" value="Chromosome"/>
</dbReference>
<gene>
    <name evidence="7" type="ORF">C4N18_08155</name>
</gene>
<dbReference type="InterPro" id="IPR049468">
    <property type="entry name" value="Restrct_endonuc-II-like_dom"/>
</dbReference>
<keyword evidence="4" id="KW-0067">ATP-binding</keyword>
<dbReference type="SUPFAM" id="SSF52980">
    <property type="entry name" value="Restriction endonuclease-like"/>
    <property type="match status" value="1"/>
</dbReference>
<dbReference type="Pfam" id="PF13087">
    <property type="entry name" value="AAA_12"/>
    <property type="match status" value="1"/>
</dbReference>
<dbReference type="PANTHER" id="PTHR43788:SF8">
    <property type="entry name" value="DNA-BINDING PROTEIN SMUBP-2"/>
    <property type="match status" value="1"/>
</dbReference>
<evidence type="ECO:0000313" key="7">
    <source>
        <dbReference type="EMBL" id="AVQ31187.1"/>
    </source>
</evidence>
<dbReference type="RefSeq" id="WP_005946974.1">
    <property type="nucleotide sequence ID" value="NZ_CP028103.1"/>
</dbReference>
<dbReference type="InterPro" id="IPR047187">
    <property type="entry name" value="SF1_C_Upf1"/>
</dbReference>
<dbReference type="Gene3D" id="3.40.50.300">
    <property type="entry name" value="P-loop containing nucleotide triphosphate hydrolases"/>
    <property type="match status" value="3"/>
</dbReference>
<evidence type="ECO:0000259" key="6">
    <source>
        <dbReference type="Pfam" id="PF18741"/>
    </source>
</evidence>
<dbReference type="Gene3D" id="3.40.960.10">
    <property type="entry name" value="VSR Endonuclease"/>
    <property type="match status" value="1"/>
</dbReference>
<keyword evidence="2" id="KW-0378">Hydrolase</keyword>
<keyword evidence="8" id="KW-1185">Reference proteome</keyword>